<protein>
    <submittedName>
        <fullName evidence="1">Uncharacterized protein</fullName>
    </submittedName>
</protein>
<evidence type="ECO:0000313" key="2">
    <source>
        <dbReference type="Proteomes" id="UP001549099"/>
    </source>
</evidence>
<gene>
    <name evidence="1" type="ORF">ABID49_000947</name>
</gene>
<name>A0ABV2G9V8_9BACL</name>
<accession>A0ABV2G9V8</accession>
<sequence>MDDKKPEMICDLETGVCKPAAGAETVQSGLIDLTAGAAHGQKNEQKNEENGEA</sequence>
<dbReference type="Proteomes" id="UP001549099">
    <property type="component" value="Unassembled WGS sequence"/>
</dbReference>
<dbReference type="RefSeq" id="WP_354195851.1">
    <property type="nucleotide sequence ID" value="NZ_JBEPLW010000003.1"/>
</dbReference>
<reference evidence="1 2" key="1">
    <citation type="submission" date="2024-06" db="EMBL/GenBank/DDBJ databases">
        <title>Genomic Encyclopedia of Type Strains, Phase IV (KMG-IV): sequencing the most valuable type-strain genomes for metagenomic binning, comparative biology and taxonomic classification.</title>
        <authorList>
            <person name="Goeker M."/>
        </authorList>
    </citation>
    <scope>NUCLEOTIDE SEQUENCE [LARGE SCALE GENOMIC DNA]</scope>
    <source>
        <strain evidence="1 2">DSM 26128</strain>
    </source>
</reference>
<comment type="caution">
    <text evidence="1">The sequence shown here is derived from an EMBL/GenBank/DDBJ whole genome shotgun (WGS) entry which is preliminary data.</text>
</comment>
<dbReference type="EMBL" id="JBEPLW010000003">
    <property type="protein sequence ID" value="MET3575063.1"/>
    <property type="molecule type" value="Genomic_DNA"/>
</dbReference>
<keyword evidence="2" id="KW-1185">Reference proteome</keyword>
<proteinExistence type="predicted"/>
<organism evidence="1 2">
    <name type="scientific">Bhargavaea ullalensis</name>
    <dbReference type="NCBI Taxonomy" id="1265685"/>
    <lineage>
        <taxon>Bacteria</taxon>
        <taxon>Bacillati</taxon>
        <taxon>Bacillota</taxon>
        <taxon>Bacilli</taxon>
        <taxon>Bacillales</taxon>
        <taxon>Caryophanaceae</taxon>
        <taxon>Bhargavaea</taxon>
    </lineage>
</organism>
<evidence type="ECO:0000313" key="1">
    <source>
        <dbReference type="EMBL" id="MET3575063.1"/>
    </source>
</evidence>